<accession>A0ABT7VA05</accession>
<reference evidence="3" key="1">
    <citation type="submission" date="2023-06" db="EMBL/GenBank/DDBJ databases">
        <title>Identification and characterization of horizontal gene transfer across gut microbiota members of farm animals based on homology search.</title>
        <authorList>
            <person name="Zeman M."/>
            <person name="Kubasova T."/>
            <person name="Jahodarova E."/>
            <person name="Nykrynova M."/>
            <person name="Rychlik I."/>
        </authorList>
    </citation>
    <scope>NUCLEOTIDE SEQUENCE [LARGE SCALE GENOMIC DNA]</scope>
    <source>
        <strain evidence="3">154_Feed</strain>
    </source>
</reference>
<evidence type="ECO:0000256" key="1">
    <source>
        <dbReference type="SAM" id="SignalP"/>
    </source>
</evidence>
<proteinExistence type="predicted"/>
<dbReference type="RefSeq" id="WP_289545329.1">
    <property type="nucleotide sequence ID" value="NZ_JAUDDZ010000010.1"/>
</dbReference>
<evidence type="ECO:0000313" key="2">
    <source>
        <dbReference type="EMBL" id="MDM8275336.1"/>
    </source>
</evidence>
<comment type="caution">
    <text evidence="2">The sequence shown here is derived from an EMBL/GenBank/DDBJ whole genome shotgun (WGS) entry which is preliminary data.</text>
</comment>
<evidence type="ECO:0000313" key="3">
    <source>
        <dbReference type="Proteomes" id="UP001529421"/>
    </source>
</evidence>
<keyword evidence="3" id="KW-1185">Reference proteome</keyword>
<sequence>MRSPIAGHRAFRWGLVIALACSLAPAAALAQPLLSETIAGATTRCTAAGNTV</sequence>
<feature type="signal peptide" evidence="1">
    <location>
        <begin position="1"/>
        <end position="30"/>
    </location>
</feature>
<name>A0ABT7VA05_9ACTN</name>
<organism evidence="2 3">
    <name type="scientific">Enorma phocaeensis</name>
    <dbReference type="NCBI Taxonomy" id="1871019"/>
    <lineage>
        <taxon>Bacteria</taxon>
        <taxon>Bacillati</taxon>
        <taxon>Actinomycetota</taxon>
        <taxon>Coriobacteriia</taxon>
        <taxon>Coriobacteriales</taxon>
        <taxon>Coriobacteriaceae</taxon>
        <taxon>Enorma</taxon>
    </lineage>
</organism>
<protein>
    <submittedName>
        <fullName evidence="2">Uncharacterized protein</fullName>
    </submittedName>
</protein>
<gene>
    <name evidence="2" type="ORF">QUW28_07505</name>
</gene>
<keyword evidence="1" id="KW-0732">Signal</keyword>
<dbReference type="EMBL" id="JAUDDZ010000010">
    <property type="protein sequence ID" value="MDM8275336.1"/>
    <property type="molecule type" value="Genomic_DNA"/>
</dbReference>
<feature type="chain" id="PRO_5046902748" evidence="1">
    <location>
        <begin position="31"/>
        <end position="52"/>
    </location>
</feature>
<dbReference type="Proteomes" id="UP001529421">
    <property type="component" value="Unassembled WGS sequence"/>
</dbReference>